<keyword evidence="1" id="KW-0812">Transmembrane</keyword>
<dbReference type="AlphaFoldDB" id="A0A5S9N536"/>
<dbReference type="Proteomes" id="UP000435877">
    <property type="component" value="Unassembled WGS sequence"/>
</dbReference>
<feature type="transmembrane region" description="Helical" evidence="1">
    <location>
        <begin position="82"/>
        <end position="101"/>
    </location>
</feature>
<keyword evidence="1" id="KW-0472">Membrane</keyword>
<keyword evidence="4" id="KW-1185">Reference proteome</keyword>
<dbReference type="EMBL" id="CACSIK010000001">
    <property type="protein sequence ID" value="CAA0084927.1"/>
    <property type="molecule type" value="Genomic_DNA"/>
</dbReference>
<feature type="transmembrane region" description="Helical" evidence="1">
    <location>
        <begin position="121"/>
        <end position="141"/>
    </location>
</feature>
<evidence type="ECO:0008006" key="6">
    <source>
        <dbReference type="Google" id="ProtNLM"/>
    </source>
</evidence>
<sequence>MEYILLKYLHILGFVYWLGGDLGTFLSSRYLVNRELSNEARLVATKIMLACDQGPKLAMPLMFSLGVHLATILGVVPLNGVGLLATWLIGLVWLANVLILYSFEGKPFTAMLAKFDFGFRVAVLLAILVFLVAAQFISGLITADWVAWKLFIFALLVACGVGIRIQLKPFVPAFTKLMQDGPSDEVNDILESAVSRSRPFVAIIWLGLFVSAALGVHLL</sequence>
<reference evidence="4 5" key="1">
    <citation type="submission" date="2019-11" db="EMBL/GenBank/DDBJ databases">
        <authorList>
            <person name="Holert J."/>
        </authorList>
    </citation>
    <scope>NUCLEOTIDE SEQUENCE [LARGE SCALE GENOMIC DNA]</scope>
    <source>
        <strain evidence="2">BC3_2A</strain>
        <strain evidence="3">SB11_1A</strain>
    </source>
</reference>
<protein>
    <recommendedName>
        <fullName evidence="6">Copper resistance protein D domain-containing protein</fullName>
    </recommendedName>
</protein>
<organism evidence="3 4">
    <name type="scientific">Zhongshania aliphaticivorans</name>
    <dbReference type="NCBI Taxonomy" id="1470434"/>
    <lineage>
        <taxon>Bacteria</taxon>
        <taxon>Pseudomonadati</taxon>
        <taxon>Pseudomonadota</taxon>
        <taxon>Gammaproteobacteria</taxon>
        <taxon>Cellvibrionales</taxon>
        <taxon>Spongiibacteraceae</taxon>
        <taxon>Zhongshania</taxon>
    </lineage>
</organism>
<name>A0A5S9N536_9GAMM</name>
<feature type="transmembrane region" description="Helical" evidence="1">
    <location>
        <begin position="14"/>
        <end position="32"/>
    </location>
</feature>
<gene>
    <name evidence="3" type="ORF">IHBHHGIJ_00767</name>
    <name evidence="2" type="ORF">KFEGEMFD_00383</name>
</gene>
<evidence type="ECO:0000313" key="4">
    <source>
        <dbReference type="Proteomes" id="UP000435877"/>
    </source>
</evidence>
<dbReference type="OrthoDB" id="3781906at2"/>
<evidence type="ECO:0000313" key="3">
    <source>
        <dbReference type="EMBL" id="CAA0084927.1"/>
    </source>
</evidence>
<feature type="transmembrane region" description="Helical" evidence="1">
    <location>
        <begin position="200"/>
        <end position="218"/>
    </location>
</feature>
<feature type="transmembrane region" description="Helical" evidence="1">
    <location>
        <begin position="147"/>
        <end position="167"/>
    </location>
</feature>
<keyword evidence="1" id="KW-1133">Transmembrane helix</keyword>
<evidence type="ECO:0000256" key="1">
    <source>
        <dbReference type="SAM" id="Phobius"/>
    </source>
</evidence>
<feature type="transmembrane region" description="Helical" evidence="1">
    <location>
        <begin position="57"/>
        <end position="76"/>
    </location>
</feature>
<dbReference type="Proteomes" id="UP000439591">
    <property type="component" value="Unassembled WGS sequence"/>
</dbReference>
<accession>A0A5S9N536</accession>
<proteinExistence type="predicted"/>
<evidence type="ECO:0000313" key="2">
    <source>
        <dbReference type="EMBL" id="CAA0081382.1"/>
    </source>
</evidence>
<evidence type="ECO:0000313" key="5">
    <source>
        <dbReference type="Proteomes" id="UP000439591"/>
    </source>
</evidence>
<dbReference type="EMBL" id="CACSIM010000001">
    <property type="protein sequence ID" value="CAA0081382.1"/>
    <property type="molecule type" value="Genomic_DNA"/>
</dbReference>
<dbReference type="RefSeq" id="WP_159267434.1">
    <property type="nucleotide sequence ID" value="NZ_CACSIK010000001.1"/>
</dbReference>